<gene>
    <name evidence="1" type="ORF">GCM10022286_06880</name>
</gene>
<evidence type="ECO:0000313" key="1">
    <source>
        <dbReference type="EMBL" id="GAA4156517.1"/>
    </source>
</evidence>
<dbReference type="Gene3D" id="3.10.129.10">
    <property type="entry name" value="Hotdog Thioesterase"/>
    <property type="match status" value="1"/>
</dbReference>
<dbReference type="InterPro" id="IPR029069">
    <property type="entry name" value="HotDog_dom_sf"/>
</dbReference>
<keyword evidence="2" id="KW-1185">Reference proteome</keyword>
<name>A0ABP7ZG83_9MICO</name>
<accession>A0ABP7ZG83</accession>
<dbReference type="SUPFAM" id="SSF54637">
    <property type="entry name" value="Thioesterase/thiol ester dehydrase-isomerase"/>
    <property type="match status" value="1"/>
</dbReference>
<dbReference type="CDD" id="cd00586">
    <property type="entry name" value="4HBT"/>
    <property type="match status" value="1"/>
</dbReference>
<dbReference type="InterPro" id="IPR050563">
    <property type="entry name" value="4-hydroxybenzoyl-CoA_TE"/>
</dbReference>
<sequence length="181" mass="20049">MAEDATVTDAAAAASRRIHVPTVMRFSDLDAYGHVNNVAMLRFFEDARVQAFWAGDPDEEGHVDPGPFADTAVLKSKPGEGTLTVLAHQEIEYLAQIPFLRSPLDLQLWIGRIGGASLDMYYEIYSPVTAKERVLYARAATTLVLVDAETGRPRRIGPDERAAWEPYVGEPLQFRRGSTSR</sequence>
<proteinExistence type="predicted"/>
<reference evidence="1" key="2">
    <citation type="submission" date="2023-12" db="EMBL/GenBank/DDBJ databases">
        <authorList>
            <person name="Sun Q."/>
            <person name="Inoue M."/>
        </authorList>
    </citation>
    <scope>NUCLEOTIDE SEQUENCE</scope>
    <source>
        <strain evidence="1">JCM 17590</strain>
    </source>
</reference>
<protein>
    <submittedName>
        <fullName evidence="1">Thioesterase family protein</fullName>
    </submittedName>
</protein>
<dbReference type="Pfam" id="PF13279">
    <property type="entry name" value="4HBT_2"/>
    <property type="match status" value="1"/>
</dbReference>
<dbReference type="PANTHER" id="PTHR31793">
    <property type="entry name" value="4-HYDROXYBENZOYL-COA THIOESTERASE FAMILY MEMBER"/>
    <property type="match status" value="1"/>
</dbReference>
<organism evidence="1 2">
    <name type="scientific">Gryllotalpicola daejeonensis</name>
    <dbReference type="NCBI Taxonomy" id="993087"/>
    <lineage>
        <taxon>Bacteria</taxon>
        <taxon>Bacillati</taxon>
        <taxon>Actinomycetota</taxon>
        <taxon>Actinomycetes</taxon>
        <taxon>Micrococcales</taxon>
        <taxon>Microbacteriaceae</taxon>
        <taxon>Gryllotalpicola</taxon>
    </lineage>
</organism>
<dbReference type="RefSeq" id="WP_344790337.1">
    <property type="nucleotide sequence ID" value="NZ_BAABBV010000001.1"/>
</dbReference>
<comment type="caution">
    <text evidence="1">The sequence shown here is derived from an EMBL/GenBank/DDBJ whole genome shotgun (WGS) entry which is preliminary data.</text>
</comment>
<evidence type="ECO:0000313" key="2">
    <source>
        <dbReference type="Proteomes" id="UP001415169"/>
    </source>
</evidence>
<reference evidence="1" key="1">
    <citation type="journal article" date="2014" name="Int. J. Syst. Evol. Microbiol.">
        <title>Complete genome of a new Firmicutes species belonging to the dominant human colonic microbiota ('Ruminococcus bicirculans') reveals two chromosomes and a selective capacity to utilize plant glucans.</title>
        <authorList>
            <consortium name="NISC Comparative Sequencing Program"/>
            <person name="Wegmann U."/>
            <person name="Louis P."/>
            <person name="Goesmann A."/>
            <person name="Henrissat B."/>
            <person name="Duncan S.H."/>
            <person name="Flint H.J."/>
        </authorList>
    </citation>
    <scope>NUCLEOTIDE SEQUENCE</scope>
    <source>
        <strain evidence="1">JCM 17590</strain>
    </source>
</reference>
<dbReference type="Proteomes" id="UP001415169">
    <property type="component" value="Unassembled WGS sequence"/>
</dbReference>
<dbReference type="EMBL" id="BAABBV010000001">
    <property type="protein sequence ID" value="GAA4156517.1"/>
    <property type="molecule type" value="Genomic_DNA"/>
</dbReference>
<dbReference type="PANTHER" id="PTHR31793:SF24">
    <property type="entry name" value="LONG-CHAIN ACYL-COA THIOESTERASE FADM"/>
    <property type="match status" value="1"/>
</dbReference>